<evidence type="ECO:0000256" key="8">
    <source>
        <dbReference type="SAM" id="MobiDB-lite"/>
    </source>
</evidence>
<evidence type="ECO:0000256" key="2">
    <source>
        <dbReference type="ARBA" id="ARBA00022695"/>
    </source>
</evidence>
<gene>
    <name evidence="10" type="ORF">DUI87_04021</name>
</gene>
<accession>A0A3M0L2Z8</accession>
<dbReference type="GO" id="GO:0035613">
    <property type="term" value="F:RNA stem-loop binding"/>
    <property type="evidence" value="ECO:0007669"/>
    <property type="project" value="TreeGrafter"/>
</dbReference>
<feature type="region of interest" description="Disordered" evidence="8">
    <location>
        <begin position="306"/>
        <end position="339"/>
    </location>
</feature>
<evidence type="ECO:0000256" key="6">
    <source>
        <dbReference type="ARBA" id="ARBA00022801"/>
    </source>
</evidence>
<evidence type="ECO:0000313" key="11">
    <source>
        <dbReference type="Proteomes" id="UP000269221"/>
    </source>
</evidence>
<evidence type="ECO:0000256" key="7">
    <source>
        <dbReference type="ARBA" id="ARBA00022918"/>
    </source>
</evidence>
<organism evidence="10 11">
    <name type="scientific">Hirundo rustica rustica</name>
    <dbReference type="NCBI Taxonomy" id="333673"/>
    <lineage>
        <taxon>Eukaryota</taxon>
        <taxon>Metazoa</taxon>
        <taxon>Chordata</taxon>
        <taxon>Craniata</taxon>
        <taxon>Vertebrata</taxon>
        <taxon>Euteleostomi</taxon>
        <taxon>Archelosauria</taxon>
        <taxon>Archosauria</taxon>
        <taxon>Dinosauria</taxon>
        <taxon>Saurischia</taxon>
        <taxon>Theropoda</taxon>
        <taxon>Coelurosauria</taxon>
        <taxon>Aves</taxon>
        <taxon>Neognathae</taxon>
        <taxon>Neoaves</taxon>
        <taxon>Telluraves</taxon>
        <taxon>Australaves</taxon>
        <taxon>Passeriformes</taxon>
        <taxon>Sylvioidea</taxon>
        <taxon>Hirundinidae</taxon>
        <taxon>Hirundo</taxon>
    </lineage>
</organism>
<dbReference type="Proteomes" id="UP000269221">
    <property type="component" value="Unassembled WGS sequence"/>
</dbReference>
<keyword evidence="4" id="KW-0479">Metal-binding</keyword>
<dbReference type="SUPFAM" id="SSF46919">
    <property type="entry name" value="N-terminal Zn binding domain of HIV integrase"/>
    <property type="match status" value="1"/>
</dbReference>
<proteinExistence type="predicted"/>
<dbReference type="Gene3D" id="3.30.420.10">
    <property type="entry name" value="Ribonuclease H-like superfamily/Ribonuclease H"/>
    <property type="match status" value="1"/>
</dbReference>
<evidence type="ECO:0000256" key="3">
    <source>
        <dbReference type="ARBA" id="ARBA00022722"/>
    </source>
</evidence>
<reference evidence="10 11" key="1">
    <citation type="submission" date="2018-07" db="EMBL/GenBank/DDBJ databases">
        <title>A high quality draft genome assembly of the barn swallow (H. rustica rustica).</title>
        <authorList>
            <person name="Formenti G."/>
            <person name="Chiara M."/>
            <person name="Poveda L."/>
            <person name="Francoijs K.-J."/>
            <person name="Bonisoli-Alquati A."/>
            <person name="Canova L."/>
            <person name="Gianfranceschi L."/>
            <person name="Horner D.S."/>
            <person name="Saino N."/>
        </authorList>
    </citation>
    <scope>NUCLEOTIDE SEQUENCE [LARGE SCALE GENOMIC DNA]</scope>
    <source>
        <strain evidence="10">Chelidonia</strain>
        <tissue evidence="10">Blood</tissue>
    </source>
</reference>
<keyword evidence="6" id="KW-0378">Hydrolase</keyword>
<dbReference type="AlphaFoldDB" id="A0A3M0L2Z8"/>
<evidence type="ECO:0000256" key="1">
    <source>
        <dbReference type="ARBA" id="ARBA00022679"/>
    </source>
</evidence>
<dbReference type="GO" id="GO:0008270">
    <property type="term" value="F:zinc ion binding"/>
    <property type="evidence" value="ECO:0007669"/>
    <property type="project" value="InterPro"/>
</dbReference>
<feature type="compositionally biased region" description="Basic and acidic residues" evidence="8">
    <location>
        <begin position="1"/>
        <end position="11"/>
    </location>
</feature>
<dbReference type="GO" id="GO:0004523">
    <property type="term" value="F:RNA-DNA hybrid ribonuclease activity"/>
    <property type="evidence" value="ECO:0007669"/>
    <property type="project" value="InterPro"/>
</dbReference>
<feature type="compositionally biased region" description="Acidic residues" evidence="8">
    <location>
        <begin position="307"/>
        <end position="331"/>
    </location>
</feature>
<protein>
    <recommendedName>
        <fullName evidence="9">RNase H type-1 domain-containing protein</fullName>
    </recommendedName>
</protein>
<keyword evidence="3" id="KW-0540">Nuclease</keyword>
<evidence type="ECO:0000259" key="9">
    <source>
        <dbReference type="PROSITE" id="PS50879"/>
    </source>
</evidence>
<dbReference type="Pfam" id="PF00075">
    <property type="entry name" value="RNase_H"/>
    <property type="match status" value="1"/>
</dbReference>
<comment type="caution">
    <text evidence="10">The sequence shown here is derived from an EMBL/GenBank/DDBJ whole genome shotgun (WGS) entry which is preliminary data.</text>
</comment>
<evidence type="ECO:0000256" key="5">
    <source>
        <dbReference type="ARBA" id="ARBA00022759"/>
    </source>
</evidence>
<dbReference type="SUPFAM" id="SSF53098">
    <property type="entry name" value="Ribonuclease H-like"/>
    <property type="match status" value="1"/>
</dbReference>
<dbReference type="InterPro" id="IPR012337">
    <property type="entry name" value="RNaseH-like_sf"/>
</dbReference>
<keyword evidence="7" id="KW-0695">RNA-directed DNA polymerase</keyword>
<dbReference type="InterPro" id="IPR017856">
    <property type="entry name" value="Integrase-like_N"/>
</dbReference>
<feature type="region of interest" description="Disordered" evidence="8">
    <location>
        <begin position="41"/>
        <end position="69"/>
    </location>
</feature>
<dbReference type="InterPro" id="IPR036397">
    <property type="entry name" value="RNaseH_sf"/>
</dbReference>
<keyword evidence="5" id="KW-0255">Endonuclease</keyword>
<dbReference type="InterPro" id="IPR003308">
    <property type="entry name" value="Integrase_Zn-bd_dom_N"/>
</dbReference>
<dbReference type="PROSITE" id="PS50879">
    <property type="entry name" value="RNASE_H_1"/>
    <property type="match status" value="1"/>
</dbReference>
<dbReference type="STRING" id="333673.A0A3M0L2Z8"/>
<dbReference type="PANTHER" id="PTHR41694">
    <property type="entry name" value="ENDOGENOUS RETROVIRUS GROUP K MEMBER POL PROTEIN"/>
    <property type="match status" value="1"/>
</dbReference>
<dbReference type="PANTHER" id="PTHR41694:SF3">
    <property type="entry name" value="RNA-DIRECTED DNA POLYMERASE-RELATED"/>
    <property type="match status" value="1"/>
</dbReference>
<dbReference type="InterPro" id="IPR002156">
    <property type="entry name" value="RNaseH_domain"/>
</dbReference>
<keyword evidence="2" id="KW-0548">Nucleotidyltransferase</keyword>
<evidence type="ECO:0000256" key="4">
    <source>
        <dbReference type="ARBA" id="ARBA00022723"/>
    </source>
</evidence>
<dbReference type="GO" id="GO:0003964">
    <property type="term" value="F:RNA-directed DNA polymerase activity"/>
    <property type="evidence" value="ECO:0007669"/>
    <property type="project" value="UniProtKB-KW"/>
</dbReference>
<keyword evidence="11" id="KW-1185">Reference proteome</keyword>
<evidence type="ECO:0000313" key="10">
    <source>
        <dbReference type="EMBL" id="RMC19411.1"/>
    </source>
</evidence>
<feature type="domain" description="RNase H type-1" evidence="9">
    <location>
        <begin position="113"/>
        <end position="250"/>
    </location>
</feature>
<name>A0A3M0L2Z8_HIRRU</name>
<dbReference type="Gene3D" id="1.10.10.200">
    <property type="match status" value="1"/>
</dbReference>
<dbReference type="Pfam" id="PF02022">
    <property type="entry name" value="Integrase_Zn"/>
    <property type="match status" value="1"/>
</dbReference>
<keyword evidence="1" id="KW-0808">Transferase</keyword>
<dbReference type="EMBL" id="QRBI01000095">
    <property type="protein sequence ID" value="RMC19411.1"/>
    <property type="molecule type" value="Genomic_DNA"/>
</dbReference>
<sequence length="360" mass="40573">MWGTPQHEENSMARTGAKKKPEESPWTPCYPWSKQLHCGEHFRGEEDSSSPPQESSSGNGIGDPRFPWLQEGGSSCKSTKFNGCHFGDTLGWKSARGPLFRKNWKSSVQSRKLLEALTVFTDVSGRSHKSVLTWKDTQTLQWKADVAKVEGSPQVAELAAVVRALERFSEPFNLVTDSVYGAGVVFRAEQAILQEVSNIALFNLLSKLMKLVSHCEQPFYVMHTRWHNDLPGFIVEGNRRADALTAPAAMAPLPNIFEQAKLSHQLFHQNAPGLVRQFHLTQEQAKLISSTTDSPTVNRVVVPSALDMEESMELEEDSEEDGDPEEEEEHQEEWATQQQWFAEMYPDSEYLSPPFWFSSS</sequence>
<feature type="region of interest" description="Disordered" evidence="8">
    <location>
        <begin position="1"/>
        <end position="28"/>
    </location>
</feature>